<protein>
    <submittedName>
        <fullName evidence="1">Uncharacterized protein</fullName>
    </submittedName>
</protein>
<dbReference type="AlphaFoldDB" id="A0ABD1QF56"/>
<reference evidence="2" key="1">
    <citation type="submission" date="2024-07" db="EMBL/GenBank/DDBJ databases">
        <title>Two chromosome-level genome assemblies of Korean endemic species Abeliophyllum distichum and Forsythia ovata (Oleaceae).</title>
        <authorList>
            <person name="Jang H."/>
        </authorList>
    </citation>
    <scope>NUCLEOTIDE SEQUENCE [LARGE SCALE GENOMIC DNA]</scope>
</reference>
<keyword evidence="2" id="KW-1185">Reference proteome</keyword>
<dbReference type="EMBL" id="JBFOLK010000011">
    <property type="protein sequence ID" value="KAL2474766.1"/>
    <property type="molecule type" value="Genomic_DNA"/>
</dbReference>
<evidence type="ECO:0000313" key="2">
    <source>
        <dbReference type="Proteomes" id="UP001604336"/>
    </source>
</evidence>
<proteinExistence type="predicted"/>
<name>A0ABD1QF56_9LAMI</name>
<evidence type="ECO:0000313" key="1">
    <source>
        <dbReference type="EMBL" id="KAL2474766.1"/>
    </source>
</evidence>
<organism evidence="1 2">
    <name type="scientific">Abeliophyllum distichum</name>
    <dbReference type="NCBI Taxonomy" id="126358"/>
    <lineage>
        <taxon>Eukaryota</taxon>
        <taxon>Viridiplantae</taxon>
        <taxon>Streptophyta</taxon>
        <taxon>Embryophyta</taxon>
        <taxon>Tracheophyta</taxon>
        <taxon>Spermatophyta</taxon>
        <taxon>Magnoliopsida</taxon>
        <taxon>eudicotyledons</taxon>
        <taxon>Gunneridae</taxon>
        <taxon>Pentapetalae</taxon>
        <taxon>asterids</taxon>
        <taxon>lamiids</taxon>
        <taxon>Lamiales</taxon>
        <taxon>Oleaceae</taxon>
        <taxon>Forsythieae</taxon>
        <taxon>Abeliophyllum</taxon>
    </lineage>
</organism>
<dbReference type="Proteomes" id="UP001604336">
    <property type="component" value="Unassembled WGS sequence"/>
</dbReference>
<accession>A0ABD1QF56</accession>
<sequence>MGLFFSLFSNQYILVDVGYVSKWVEAVVLPTNDVRELATLVDSNNSQCSIMFPCLIIGICLEAGVPLLPFVEVDTLEVPLNHKTIDNSEAKIRAREIRAQRAPVVQPNEVAHDLAPPIPQPALATKPNFGIQFTQIQAGLIDIGKLVNNMQNTLVEVQHTQYNMQQELV</sequence>
<comment type="caution">
    <text evidence="1">The sequence shown here is derived from an EMBL/GenBank/DDBJ whole genome shotgun (WGS) entry which is preliminary data.</text>
</comment>
<gene>
    <name evidence="1" type="ORF">Adt_35502</name>
</gene>